<dbReference type="InterPro" id="IPR001464">
    <property type="entry name" value="Annexin"/>
</dbReference>
<comment type="caution">
    <text evidence="9">The sequence shown here is derived from an EMBL/GenBank/DDBJ whole genome shotgun (WGS) entry which is preliminary data.</text>
</comment>
<dbReference type="PROSITE" id="PS00223">
    <property type="entry name" value="ANNEXIN_1"/>
    <property type="match status" value="1"/>
</dbReference>
<dbReference type="GO" id="GO:0009651">
    <property type="term" value="P:response to salt stress"/>
    <property type="evidence" value="ECO:0000318"/>
    <property type="project" value="GO_Central"/>
</dbReference>
<dbReference type="Gene3D" id="1.10.220.10">
    <property type="entry name" value="Annexin"/>
    <property type="match status" value="4"/>
</dbReference>
<sequence length="448" mass="50293">MPPRRSDVHANSFVSSEDNVDGALPTSGLQTLSRVVASNCPHRVPPVPTNPTSKGDTHTQSPSEEDLREAKAKEFINLKQGRMTVKEYALKFHQLSRYAPELWDYPSRVPPGENKIHVASSSAPAQKGATFGSGTGRNRLYALTTHQESAASLNIITGWGTDEACIIRILGHRNAEQRKLIRDSYEANYQKDLLNDLDGEISGDFQRVVHLWTMSPAERDACLANEAIKGLPGRNCVIMEIACARSSVDLFKMRQNYQLRYKKSLEEDVADHSTGDFRTLLVSLVTALRYEGEEVNMELASDEADILHEKISDKAYSDEELIRILSIRSKTQLNATFNRYNDKFGNVINKDLRANPKDQYLTLLRSAIKCLTEPEKYFEKVLRLSMKGLGTDEESLTRVVATRAEVDMELIKEKYYKRNSMTLDTAISDDTSGGYERMLLALIGHGNL</sequence>
<dbReference type="GO" id="GO:0001786">
    <property type="term" value="F:phosphatidylserine binding"/>
    <property type="evidence" value="ECO:0000318"/>
    <property type="project" value="GO_Central"/>
</dbReference>
<feature type="binding site" evidence="6">
    <location>
        <position position="436"/>
    </location>
    <ligand>
        <name>Ca(2+)</name>
        <dbReference type="ChEBI" id="CHEBI:29108"/>
        <label>1</label>
    </ligand>
</feature>
<dbReference type="Pfam" id="PF00191">
    <property type="entry name" value="Annexin"/>
    <property type="match status" value="4"/>
</dbReference>
<keyword evidence="4 7" id="KW-0041">Annexin</keyword>
<dbReference type="STRING" id="4072.A0A2G2ZJ28"/>
<evidence type="ECO:0000256" key="3">
    <source>
        <dbReference type="ARBA" id="ARBA00022837"/>
    </source>
</evidence>
<dbReference type="GO" id="GO:0009409">
    <property type="term" value="P:response to cold"/>
    <property type="evidence" value="ECO:0000318"/>
    <property type="project" value="GO_Central"/>
</dbReference>
<evidence type="ECO:0000256" key="6">
    <source>
        <dbReference type="PIRSR" id="PIRSR609118-1"/>
    </source>
</evidence>
<dbReference type="FunFam" id="1.10.220.10:FF:000006">
    <property type="entry name" value="Annexin"/>
    <property type="match status" value="1"/>
</dbReference>
<keyword evidence="1 6" id="KW-0479">Metal-binding</keyword>
<dbReference type="GO" id="GO:0009414">
    <property type="term" value="P:response to water deprivation"/>
    <property type="evidence" value="ECO:0000318"/>
    <property type="project" value="GO_Central"/>
</dbReference>
<evidence type="ECO:0000313" key="9">
    <source>
        <dbReference type="EMBL" id="PHT82009.1"/>
    </source>
</evidence>
<dbReference type="AlphaFoldDB" id="A0A2G2ZJ28"/>
<organism evidence="9 10">
    <name type="scientific">Capsicum annuum</name>
    <name type="common">Capsicum pepper</name>
    <dbReference type="NCBI Taxonomy" id="4072"/>
    <lineage>
        <taxon>Eukaryota</taxon>
        <taxon>Viridiplantae</taxon>
        <taxon>Streptophyta</taxon>
        <taxon>Embryophyta</taxon>
        <taxon>Tracheophyta</taxon>
        <taxon>Spermatophyta</taxon>
        <taxon>Magnoliopsida</taxon>
        <taxon>eudicotyledons</taxon>
        <taxon>Gunneridae</taxon>
        <taxon>Pentapetalae</taxon>
        <taxon>asterids</taxon>
        <taxon>lamiids</taxon>
        <taxon>Solanales</taxon>
        <taxon>Solanaceae</taxon>
        <taxon>Solanoideae</taxon>
        <taxon>Capsiceae</taxon>
        <taxon>Capsicum</taxon>
    </lineage>
</organism>
<dbReference type="SMART" id="SM00335">
    <property type="entry name" value="ANX"/>
    <property type="match status" value="3"/>
</dbReference>
<dbReference type="GO" id="GO:0005509">
    <property type="term" value="F:calcium ion binding"/>
    <property type="evidence" value="ECO:0007669"/>
    <property type="project" value="InterPro"/>
</dbReference>
<keyword evidence="2 7" id="KW-0677">Repeat</keyword>
<keyword evidence="10" id="KW-1185">Reference proteome</keyword>
<evidence type="ECO:0000256" key="4">
    <source>
        <dbReference type="ARBA" id="ARBA00023216"/>
    </source>
</evidence>
<dbReference type="Proteomes" id="UP000222542">
    <property type="component" value="Unassembled WGS sequence"/>
</dbReference>
<keyword evidence="3 6" id="KW-0106">Calcium</keyword>
<dbReference type="PROSITE" id="PS51897">
    <property type="entry name" value="ANNEXIN_2"/>
    <property type="match status" value="4"/>
</dbReference>
<dbReference type="OMA" id="FMENQEQ"/>
<dbReference type="GO" id="GO:0005544">
    <property type="term" value="F:calcium-dependent phospholipid binding"/>
    <property type="evidence" value="ECO:0000318"/>
    <property type="project" value="GO_Central"/>
</dbReference>
<gene>
    <name evidence="9" type="ORF">T459_15024</name>
</gene>
<dbReference type="PANTHER" id="PTHR10502">
    <property type="entry name" value="ANNEXIN"/>
    <property type="match status" value="1"/>
</dbReference>
<feature type="binding site" evidence="6">
    <location>
        <position position="390"/>
    </location>
    <ligand>
        <name>Ca(2+)</name>
        <dbReference type="ChEBI" id="CHEBI:29108"/>
        <label>1</label>
    </ligand>
</feature>
<evidence type="ECO:0000256" key="2">
    <source>
        <dbReference type="ARBA" id="ARBA00022737"/>
    </source>
</evidence>
<dbReference type="Gramene" id="PHT82009">
    <property type="protein sequence ID" value="PHT82009"/>
    <property type="gene ID" value="T459_15024"/>
</dbReference>
<reference evidence="9 10" key="1">
    <citation type="journal article" date="2014" name="Nat. Genet.">
        <title>Genome sequence of the hot pepper provides insights into the evolution of pungency in Capsicum species.</title>
        <authorList>
            <person name="Kim S."/>
            <person name="Park M."/>
            <person name="Yeom S.I."/>
            <person name="Kim Y.M."/>
            <person name="Lee J.M."/>
            <person name="Lee H.A."/>
            <person name="Seo E."/>
            <person name="Choi J."/>
            <person name="Cheong K."/>
            <person name="Kim K.T."/>
            <person name="Jung K."/>
            <person name="Lee G.W."/>
            <person name="Oh S.K."/>
            <person name="Bae C."/>
            <person name="Kim S.B."/>
            <person name="Lee H.Y."/>
            <person name="Kim S.Y."/>
            <person name="Kim M.S."/>
            <person name="Kang B.C."/>
            <person name="Jo Y.D."/>
            <person name="Yang H.B."/>
            <person name="Jeong H.J."/>
            <person name="Kang W.H."/>
            <person name="Kwon J.K."/>
            <person name="Shin C."/>
            <person name="Lim J.Y."/>
            <person name="Park J.H."/>
            <person name="Huh J.H."/>
            <person name="Kim J.S."/>
            <person name="Kim B.D."/>
            <person name="Cohen O."/>
            <person name="Paran I."/>
            <person name="Suh M.C."/>
            <person name="Lee S.B."/>
            <person name="Kim Y.K."/>
            <person name="Shin Y."/>
            <person name="Noh S.J."/>
            <person name="Park J."/>
            <person name="Seo Y.S."/>
            <person name="Kwon S.Y."/>
            <person name="Kim H.A."/>
            <person name="Park J.M."/>
            <person name="Kim H.J."/>
            <person name="Choi S.B."/>
            <person name="Bosland P.W."/>
            <person name="Reeves G."/>
            <person name="Jo S.H."/>
            <person name="Lee B.W."/>
            <person name="Cho H.T."/>
            <person name="Choi H.S."/>
            <person name="Lee M.S."/>
            <person name="Yu Y."/>
            <person name="Do Choi Y."/>
            <person name="Park B.S."/>
            <person name="van Deynze A."/>
            <person name="Ashrafi H."/>
            <person name="Hill T."/>
            <person name="Kim W.T."/>
            <person name="Pai H.S."/>
            <person name="Ahn H.K."/>
            <person name="Yeam I."/>
            <person name="Giovannoni J.J."/>
            <person name="Rose J.K."/>
            <person name="Sorensen I."/>
            <person name="Lee S.J."/>
            <person name="Kim R.W."/>
            <person name="Choi I.Y."/>
            <person name="Choi B.S."/>
            <person name="Lim J.S."/>
            <person name="Lee Y.H."/>
            <person name="Choi D."/>
        </authorList>
    </citation>
    <scope>NUCLEOTIDE SEQUENCE [LARGE SCALE GENOMIC DNA]</scope>
    <source>
        <strain evidence="10">cv. CM334</strain>
    </source>
</reference>
<evidence type="ECO:0000256" key="5">
    <source>
        <dbReference type="ARBA" id="ARBA00023302"/>
    </source>
</evidence>
<feature type="compositionally biased region" description="Polar residues" evidence="8">
    <location>
        <begin position="50"/>
        <end position="62"/>
    </location>
</feature>
<dbReference type="InterPro" id="IPR037104">
    <property type="entry name" value="Annexin_sf"/>
</dbReference>
<reference evidence="9 10" key="2">
    <citation type="journal article" date="2017" name="Genome Biol.">
        <title>New reference genome sequences of hot pepper reveal the massive evolution of plant disease-resistance genes by retroduplication.</title>
        <authorList>
            <person name="Kim S."/>
            <person name="Park J."/>
            <person name="Yeom S.I."/>
            <person name="Kim Y.M."/>
            <person name="Seo E."/>
            <person name="Kim K.T."/>
            <person name="Kim M.S."/>
            <person name="Lee J.M."/>
            <person name="Cheong K."/>
            <person name="Shin H.S."/>
            <person name="Kim S.B."/>
            <person name="Han K."/>
            <person name="Lee J."/>
            <person name="Park M."/>
            <person name="Lee H.A."/>
            <person name="Lee H.Y."/>
            <person name="Lee Y."/>
            <person name="Oh S."/>
            <person name="Lee J.H."/>
            <person name="Choi E."/>
            <person name="Choi E."/>
            <person name="Lee S.E."/>
            <person name="Jeon J."/>
            <person name="Kim H."/>
            <person name="Choi G."/>
            <person name="Song H."/>
            <person name="Lee J."/>
            <person name="Lee S.C."/>
            <person name="Kwon J.K."/>
            <person name="Lee H.Y."/>
            <person name="Koo N."/>
            <person name="Hong Y."/>
            <person name="Kim R.W."/>
            <person name="Kang W.H."/>
            <person name="Huh J.H."/>
            <person name="Kang B.C."/>
            <person name="Yang T.J."/>
            <person name="Lee Y.H."/>
            <person name="Bennetzen J.L."/>
            <person name="Choi D."/>
        </authorList>
    </citation>
    <scope>NUCLEOTIDE SEQUENCE [LARGE SCALE GENOMIC DNA]</scope>
    <source>
        <strain evidence="10">cv. CM334</strain>
    </source>
</reference>
<accession>A0A2G2ZJ28</accession>
<proteinExistence type="inferred from homology"/>
<dbReference type="GO" id="GO:0009408">
    <property type="term" value="P:response to heat"/>
    <property type="evidence" value="ECO:0000318"/>
    <property type="project" value="GO_Central"/>
</dbReference>
<dbReference type="GO" id="GO:0005737">
    <property type="term" value="C:cytoplasm"/>
    <property type="evidence" value="ECO:0000318"/>
    <property type="project" value="GO_Central"/>
</dbReference>
<feature type="binding site" evidence="6">
    <location>
        <position position="158"/>
    </location>
    <ligand>
        <name>Ca(2+)</name>
        <dbReference type="ChEBI" id="CHEBI:29108"/>
        <label>1</label>
    </ligand>
</feature>
<evidence type="ECO:0000313" key="10">
    <source>
        <dbReference type="Proteomes" id="UP000222542"/>
    </source>
</evidence>
<dbReference type="PRINTS" id="PR01814">
    <property type="entry name" value="ANNEXINPLANT"/>
</dbReference>
<evidence type="ECO:0000256" key="1">
    <source>
        <dbReference type="ARBA" id="ARBA00022723"/>
    </source>
</evidence>
<comment type="domain">
    <text evidence="7">A pair of annexin repeats may form one binding site for calcium and phospholipid.</text>
</comment>
<evidence type="ECO:0000256" key="8">
    <source>
        <dbReference type="SAM" id="MobiDB-lite"/>
    </source>
</evidence>
<feature type="binding site" evidence="6">
    <location>
        <position position="160"/>
    </location>
    <ligand>
        <name>Ca(2+)</name>
        <dbReference type="ChEBI" id="CHEBI:29108"/>
        <label>1</label>
    </ligand>
</feature>
<dbReference type="PRINTS" id="PR00196">
    <property type="entry name" value="ANNEXIN"/>
</dbReference>
<name>A0A2G2ZJ28_CAPAN</name>
<dbReference type="EMBL" id="AYRZ02000005">
    <property type="protein sequence ID" value="PHT82009.1"/>
    <property type="molecule type" value="Genomic_DNA"/>
</dbReference>
<comment type="similarity">
    <text evidence="7">Belongs to the annexin family.</text>
</comment>
<dbReference type="GO" id="GO:0005886">
    <property type="term" value="C:plasma membrane"/>
    <property type="evidence" value="ECO:0000318"/>
    <property type="project" value="GO_Central"/>
</dbReference>
<feature type="region of interest" description="Disordered" evidence="8">
    <location>
        <begin position="1"/>
        <end position="67"/>
    </location>
</feature>
<evidence type="ECO:0000256" key="7">
    <source>
        <dbReference type="RuleBase" id="RU003540"/>
    </source>
</evidence>
<protein>
    <recommendedName>
        <fullName evidence="7">Annexin</fullName>
    </recommendedName>
</protein>
<dbReference type="FunFam" id="1.10.220.10:FF:000009">
    <property type="entry name" value="Annexin"/>
    <property type="match status" value="1"/>
</dbReference>
<dbReference type="FunFam" id="1.10.220.10:FF:000001">
    <property type="entry name" value="Annexin"/>
    <property type="match status" value="1"/>
</dbReference>
<dbReference type="InterPro" id="IPR009118">
    <property type="entry name" value="AnnexinD_plant"/>
</dbReference>
<feature type="binding site" evidence="6">
    <location>
        <position position="430"/>
    </location>
    <ligand>
        <name>Ca(2+)</name>
        <dbReference type="ChEBI" id="CHEBI:29108"/>
        <label>1</label>
    </ligand>
</feature>
<feature type="binding site" evidence="6">
    <location>
        <position position="200"/>
    </location>
    <ligand>
        <name>Ca(2+)</name>
        <dbReference type="ChEBI" id="CHEBI:29108"/>
        <label>1</label>
    </ligand>
</feature>
<keyword evidence="5 7" id="KW-0111">Calcium/phospholipid-binding</keyword>
<dbReference type="SUPFAM" id="SSF47874">
    <property type="entry name" value="Annexin"/>
    <property type="match status" value="1"/>
</dbReference>
<dbReference type="InterPro" id="IPR018252">
    <property type="entry name" value="Annexin_repeat_CS"/>
</dbReference>
<feature type="binding site" evidence="6">
    <location>
        <position position="431"/>
    </location>
    <ligand>
        <name>Ca(2+)</name>
        <dbReference type="ChEBI" id="CHEBI:29108"/>
        <label>1</label>
    </ligand>
</feature>
<dbReference type="PANTHER" id="PTHR10502:SF206">
    <property type="entry name" value="ANNEXIN"/>
    <property type="match status" value="1"/>
</dbReference>
<dbReference type="InterPro" id="IPR018502">
    <property type="entry name" value="Annexin_repeat"/>
</dbReference>